<sequence>MAAVMVMGCGLVSLLGIVTNVINIIVFIKQKLKDSVNISLLALAIADFLCVVSMFWMCFSCSPIFAMLELPFNAFDITYMTGTWTRLCSNRYFILHVYRTASFINAFITLERCLCIALPLKVKDIITPQRTMMINAFIFIFMIAIFSPFYYVNRLEWRLHLPKNKTLLTLVFTEDKVFVETITFPIHSVAMSVLALVCVVVCTIILIIKLNKKSKWRQENATSNSTTLDTSSRKEQKVVKMVTSISVVFIVCYTPSTVTFVMMTCYPEFSLTGKFMNTWYVVWSLTVLLETINSSINIFIYFNMSSKFKAVILSMCPKL</sequence>
<dbReference type="Proteomes" id="UP000678393">
    <property type="component" value="Unassembled WGS sequence"/>
</dbReference>
<feature type="transmembrane region" description="Helical" evidence="6">
    <location>
        <begin position="241"/>
        <end position="261"/>
    </location>
</feature>
<dbReference type="InterPro" id="IPR000276">
    <property type="entry name" value="GPCR_Rhodpsn"/>
</dbReference>
<dbReference type="SUPFAM" id="SSF81321">
    <property type="entry name" value="Family A G protein-coupled receptor-like"/>
    <property type="match status" value="1"/>
</dbReference>
<feature type="transmembrane region" description="Helical" evidence="6">
    <location>
        <begin position="6"/>
        <end position="28"/>
    </location>
</feature>
<dbReference type="Pfam" id="PF00001">
    <property type="entry name" value="7tm_1"/>
    <property type="match status" value="1"/>
</dbReference>
<dbReference type="GO" id="GO:0016020">
    <property type="term" value="C:membrane"/>
    <property type="evidence" value="ECO:0007669"/>
    <property type="project" value="UniProtKB-SubCell"/>
</dbReference>
<evidence type="ECO:0000256" key="5">
    <source>
        <dbReference type="RuleBase" id="RU000688"/>
    </source>
</evidence>
<keyword evidence="4 6" id="KW-0472">Membrane</keyword>
<feature type="domain" description="G-protein coupled receptors family 1 profile" evidence="7">
    <location>
        <begin position="19"/>
        <end position="301"/>
    </location>
</feature>
<dbReference type="PRINTS" id="PR00237">
    <property type="entry name" value="GPCRRHODOPSN"/>
</dbReference>
<dbReference type="GO" id="GO:0004930">
    <property type="term" value="F:G protein-coupled receptor activity"/>
    <property type="evidence" value="ECO:0007669"/>
    <property type="project" value="UniProtKB-KW"/>
</dbReference>
<feature type="transmembrane region" description="Helical" evidence="6">
    <location>
        <begin position="101"/>
        <end position="120"/>
    </location>
</feature>
<evidence type="ECO:0000256" key="6">
    <source>
        <dbReference type="SAM" id="Phobius"/>
    </source>
</evidence>
<dbReference type="InterPro" id="IPR017452">
    <property type="entry name" value="GPCR_Rhodpsn_7TM"/>
</dbReference>
<accession>A0A8S3ZKD7</accession>
<keyword evidence="5" id="KW-0675">Receptor</keyword>
<evidence type="ECO:0000256" key="4">
    <source>
        <dbReference type="ARBA" id="ARBA00023136"/>
    </source>
</evidence>
<keyword evidence="5" id="KW-0297">G-protein coupled receptor</keyword>
<dbReference type="InterPro" id="IPR052954">
    <property type="entry name" value="GPCR-Ligand_Int"/>
</dbReference>
<feature type="transmembrane region" description="Helical" evidence="6">
    <location>
        <begin position="186"/>
        <end position="208"/>
    </location>
</feature>
<reference evidence="8" key="1">
    <citation type="submission" date="2021-04" db="EMBL/GenBank/DDBJ databases">
        <authorList>
            <consortium name="Molecular Ecology Group"/>
        </authorList>
    </citation>
    <scope>NUCLEOTIDE SEQUENCE</scope>
</reference>
<dbReference type="EMBL" id="CAJHNH020002975">
    <property type="protein sequence ID" value="CAG5128205.1"/>
    <property type="molecule type" value="Genomic_DNA"/>
</dbReference>
<feature type="transmembrane region" description="Helical" evidence="6">
    <location>
        <begin position="40"/>
        <end position="66"/>
    </location>
</feature>
<dbReference type="PANTHER" id="PTHR46641:SF2">
    <property type="entry name" value="FMRFAMIDE RECEPTOR"/>
    <property type="match status" value="1"/>
</dbReference>
<protein>
    <recommendedName>
        <fullName evidence="7">G-protein coupled receptors family 1 profile domain-containing protein</fullName>
    </recommendedName>
</protein>
<proteinExistence type="inferred from homology"/>
<keyword evidence="5" id="KW-0807">Transducer</keyword>
<feature type="transmembrane region" description="Helical" evidence="6">
    <location>
        <begin position="132"/>
        <end position="152"/>
    </location>
</feature>
<gene>
    <name evidence="8" type="ORF">CUNI_LOCUS13763</name>
</gene>
<comment type="similarity">
    <text evidence="5">Belongs to the G-protein coupled receptor 1 family.</text>
</comment>
<dbReference type="Gene3D" id="1.20.1070.10">
    <property type="entry name" value="Rhodopsin 7-helix transmembrane proteins"/>
    <property type="match status" value="1"/>
</dbReference>
<keyword evidence="9" id="KW-1185">Reference proteome</keyword>
<evidence type="ECO:0000259" key="7">
    <source>
        <dbReference type="PROSITE" id="PS50262"/>
    </source>
</evidence>
<dbReference type="AlphaFoldDB" id="A0A8S3ZKD7"/>
<dbReference type="PROSITE" id="PS50262">
    <property type="entry name" value="G_PROTEIN_RECEP_F1_2"/>
    <property type="match status" value="1"/>
</dbReference>
<evidence type="ECO:0000313" key="9">
    <source>
        <dbReference type="Proteomes" id="UP000678393"/>
    </source>
</evidence>
<dbReference type="PROSITE" id="PS00237">
    <property type="entry name" value="G_PROTEIN_RECEP_F1_1"/>
    <property type="match status" value="1"/>
</dbReference>
<evidence type="ECO:0000256" key="1">
    <source>
        <dbReference type="ARBA" id="ARBA00004370"/>
    </source>
</evidence>
<comment type="subcellular location">
    <subcellularLocation>
        <location evidence="1">Membrane</location>
    </subcellularLocation>
</comment>
<dbReference type="OrthoDB" id="6158692at2759"/>
<feature type="transmembrane region" description="Helical" evidence="6">
    <location>
        <begin position="281"/>
        <end position="302"/>
    </location>
</feature>
<evidence type="ECO:0000313" key="8">
    <source>
        <dbReference type="EMBL" id="CAG5128205.1"/>
    </source>
</evidence>
<dbReference type="PANTHER" id="PTHR46641">
    <property type="entry name" value="FMRFAMIDE RECEPTOR-RELATED"/>
    <property type="match status" value="1"/>
</dbReference>
<comment type="caution">
    <text evidence="8">The sequence shown here is derived from an EMBL/GenBank/DDBJ whole genome shotgun (WGS) entry which is preliminary data.</text>
</comment>
<evidence type="ECO:0000256" key="2">
    <source>
        <dbReference type="ARBA" id="ARBA00022692"/>
    </source>
</evidence>
<evidence type="ECO:0000256" key="3">
    <source>
        <dbReference type="ARBA" id="ARBA00022989"/>
    </source>
</evidence>
<keyword evidence="3 6" id="KW-1133">Transmembrane helix</keyword>
<name>A0A8S3ZKD7_9EUPU</name>
<keyword evidence="2 5" id="KW-0812">Transmembrane</keyword>
<organism evidence="8 9">
    <name type="scientific">Candidula unifasciata</name>
    <dbReference type="NCBI Taxonomy" id="100452"/>
    <lineage>
        <taxon>Eukaryota</taxon>
        <taxon>Metazoa</taxon>
        <taxon>Spiralia</taxon>
        <taxon>Lophotrochozoa</taxon>
        <taxon>Mollusca</taxon>
        <taxon>Gastropoda</taxon>
        <taxon>Heterobranchia</taxon>
        <taxon>Euthyneura</taxon>
        <taxon>Panpulmonata</taxon>
        <taxon>Eupulmonata</taxon>
        <taxon>Stylommatophora</taxon>
        <taxon>Helicina</taxon>
        <taxon>Helicoidea</taxon>
        <taxon>Geomitridae</taxon>
        <taxon>Candidula</taxon>
    </lineage>
</organism>